<comment type="catalytic activity">
    <reaction evidence="6">
        <text>GTP + H2O = GDP + phosphate + H(+)</text>
        <dbReference type="Rhea" id="RHEA:19669"/>
        <dbReference type="ChEBI" id="CHEBI:15377"/>
        <dbReference type="ChEBI" id="CHEBI:15378"/>
        <dbReference type="ChEBI" id="CHEBI:37565"/>
        <dbReference type="ChEBI" id="CHEBI:43474"/>
        <dbReference type="ChEBI" id="CHEBI:58189"/>
    </reaction>
    <physiologicalReaction direction="left-to-right" evidence="6">
        <dbReference type="Rhea" id="RHEA:19670"/>
    </physiologicalReaction>
</comment>
<keyword evidence="4" id="KW-0378">Hydrolase</keyword>
<dbReference type="AlphaFoldDB" id="A0A9R1XD03"/>
<feature type="domain" description="Tubulin/FtsZ 2-layer sandwich" evidence="7">
    <location>
        <begin position="2"/>
        <end position="131"/>
    </location>
</feature>
<dbReference type="PANTHER" id="PTHR11588">
    <property type="entry name" value="TUBULIN"/>
    <property type="match status" value="1"/>
</dbReference>
<dbReference type="GO" id="GO:0005200">
    <property type="term" value="F:structural constituent of cytoskeleton"/>
    <property type="evidence" value="ECO:0007669"/>
    <property type="project" value="InterPro"/>
</dbReference>
<dbReference type="PRINTS" id="PR01162">
    <property type="entry name" value="ALPHATUBULIN"/>
</dbReference>
<organism evidence="8 9">
    <name type="scientific">Lactuca sativa</name>
    <name type="common">Garden lettuce</name>
    <dbReference type="NCBI Taxonomy" id="4236"/>
    <lineage>
        <taxon>Eukaryota</taxon>
        <taxon>Viridiplantae</taxon>
        <taxon>Streptophyta</taxon>
        <taxon>Embryophyta</taxon>
        <taxon>Tracheophyta</taxon>
        <taxon>Spermatophyta</taxon>
        <taxon>Magnoliopsida</taxon>
        <taxon>eudicotyledons</taxon>
        <taxon>Gunneridae</taxon>
        <taxon>Pentapetalae</taxon>
        <taxon>asterids</taxon>
        <taxon>campanulids</taxon>
        <taxon>Asterales</taxon>
        <taxon>Asteraceae</taxon>
        <taxon>Cichorioideae</taxon>
        <taxon>Cichorieae</taxon>
        <taxon>Lactucinae</taxon>
        <taxon>Lactuca</taxon>
    </lineage>
</organism>
<evidence type="ECO:0000256" key="5">
    <source>
        <dbReference type="ARBA" id="ARBA00023134"/>
    </source>
</evidence>
<keyword evidence="2" id="KW-0493">Microtubule</keyword>
<dbReference type="SUPFAM" id="SSF55307">
    <property type="entry name" value="Tubulin C-terminal domain-like"/>
    <property type="match status" value="1"/>
</dbReference>
<keyword evidence="9" id="KW-1185">Reference proteome</keyword>
<dbReference type="GO" id="GO:0005874">
    <property type="term" value="C:microtubule"/>
    <property type="evidence" value="ECO:0007669"/>
    <property type="project" value="UniProtKB-KW"/>
</dbReference>
<evidence type="ECO:0000256" key="6">
    <source>
        <dbReference type="ARBA" id="ARBA00049117"/>
    </source>
</evidence>
<evidence type="ECO:0000256" key="3">
    <source>
        <dbReference type="ARBA" id="ARBA00022741"/>
    </source>
</evidence>
<evidence type="ECO:0000256" key="2">
    <source>
        <dbReference type="ARBA" id="ARBA00022701"/>
    </source>
</evidence>
<keyword evidence="5" id="KW-0342">GTP-binding</keyword>
<evidence type="ECO:0000313" key="8">
    <source>
        <dbReference type="EMBL" id="KAJ0207894.1"/>
    </source>
</evidence>
<evidence type="ECO:0000313" key="9">
    <source>
        <dbReference type="Proteomes" id="UP000235145"/>
    </source>
</evidence>
<evidence type="ECO:0000256" key="1">
    <source>
        <dbReference type="ARBA" id="ARBA00009636"/>
    </source>
</evidence>
<dbReference type="GO" id="GO:0007017">
    <property type="term" value="P:microtubule-based process"/>
    <property type="evidence" value="ECO:0007669"/>
    <property type="project" value="InterPro"/>
</dbReference>
<dbReference type="Pfam" id="PF03953">
    <property type="entry name" value="Tubulin_C"/>
    <property type="match status" value="1"/>
</dbReference>
<dbReference type="InterPro" id="IPR037103">
    <property type="entry name" value="Tubulin/FtsZ-like_C"/>
</dbReference>
<sequence length="157" mass="17902">MLSSYFVVISAEKAYHEQLSIPEITNAPFKPASMMAKCDPRHGKCMACCLMYHGDVVLKDVNVVVSTIKTKRIVQFFDWNKLIRHETFVLIFRCLTSFKCGINHQPPIVVLGADRAKVRRVVGMISKSIAIVVARHFYIGITQIMNILIDRKLDYKT</sequence>
<comment type="caution">
    <text evidence="8">The sequence shown here is derived from an EMBL/GenBank/DDBJ whole genome shotgun (WGS) entry which is preliminary data.</text>
</comment>
<dbReference type="EMBL" id="NBSK02000005">
    <property type="protein sequence ID" value="KAJ0207894.1"/>
    <property type="molecule type" value="Genomic_DNA"/>
</dbReference>
<dbReference type="FunFam" id="3.30.1330.20:FF:000022">
    <property type="entry name" value="Tubulin alpha chain"/>
    <property type="match status" value="1"/>
</dbReference>
<evidence type="ECO:0000256" key="4">
    <source>
        <dbReference type="ARBA" id="ARBA00022801"/>
    </source>
</evidence>
<proteinExistence type="inferred from homology"/>
<comment type="similarity">
    <text evidence="1">Belongs to the tubulin family.</text>
</comment>
<name>A0A9R1XD03_LACSA</name>
<dbReference type="Proteomes" id="UP000235145">
    <property type="component" value="Unassembled WGS sequence"/>
</dbReference>
<gene>
    <name evidence="8" type="ORF">LSAT_V11C500283710</name>
</gene>
<dbReference type="Gene3D" id="3.30.1330.20">
    <property type="entry name" value="Tubulin/FtsZ, C-terminal domain"/>
    <property type="match status" value="1"/>
</dbReference>
<dbReference type="InterPro" id="IPR002452">
    <property type="entry name" value="Alpha_tubulin"/>
</dbReference>
<dbReference type="InterPro" id="IPR008280">
    <property type="entry name" value="Tub_FtsZ_C"/>
</dbReference>
<dbReference type="GO" id="GO:0016787">
    <property type="term" value="F:hydrolase activity"/>
    <property type="evidence" value="ECO:0007669"/>
    <property type="project" value="UniProtKB-KW"/>
</dbReference>
<reference evidence="8 9" key="1">
    <citation type="journal article" date="2017" name="Nat. Commun.">
        <title>Genome assembly with in vitro proximity ligation data and whole-genome triplication in lettuce.</title>
        <authorList>
            <person name="Reyes-Chin-Wo S."/>
            <person name="Wang Z."/>
            <person name="Yang X."/>
            <person name="Kozik A."/>
            <person name="Arikit S."/>
            <person name="Song C."/>
            <person name="Xia L."/>
            <person name="Froenicke L."/>
            <person name="Lavelle D.O."/>
            <person name="Truco M.J."/>
            <person name="Xia R."/>
            <person name="Zhu S."/>
            <person name="Xu C."/>
            <person name="Xu H."/>
            <person name="Xu X."/>
            <person name="Cox K."/>
            <person name="Korf I."/>
            <person name="Meyers B.C."/>
            <person name="Michelmore R.W."/>
        </authorList>
    </citation>
    <scope>NUCLEOTIDE SEQUENCE [LARGE SCALE GENOMIC DNA]</scope>
    <source>
        <strain evidence="9">cv. Salinas</strain>
        <tissue evidence="8">Seedlings</tissue>
    </source>
</reference>
<accession>A0A9R1XD03</accession>
<evidence type="ECO:0000259" key="7">
    <source>
        <dbReference type="Pfam" id="PF03953"/>
    </source>
</evidence>
<protein>
    <recommendedName>
        <fullName evidence="7">Tubulin/FtsZ 2-layer sandwich domain-containing protein</fullName>
    </recommendedName>
</protein>
<dbReference type="InterPro" id="IPR000217">
    <property type="entry name" value="Tubulin"/>
</dbReference>
<dbReference type="GO" id="GO:0005525">
    <property type="term" value="F:GTP binding"/>
    <property type="evidence" value="ECO:0007669"/>
    <property type="project" value="UniProtKB-KW"/>
</dbReference>
<keyword evidence="3" id="KW-0547">Nucleotide-binding</keyword>
<dbReference type="InterPro" id="IPR018316">
    <property type="entry name" value="Tubulin/FtsZ_2-layer-sand-dom"/>
</dbReference>